<keyword evidence="2" id="KW-1185">Reference proteome</keyword>
<dbReference type="Gene3D" id="2.40.50.230">
    <property type="entry name" value="Gp5 N-terminal domain"/>
    <property type="match status" value="1"/>
</dbReference>
<evidence type="ECO:0000313" key="1">
    <source>
        <dbReference type="EMBL" id="AUV56862.1"/>
    </source>
</evidence>
<dbReference type="Proteomes" id="UP000241620">
    <property type="component" value="Segment"/>
</dbReference>
<organism evidence="1 2">
    <name type="scientific">Faecalibacterium phage FP_Taranis</name>
    <dbReference type="NCBI Taxonomy" id="2070186"/>
    <lineage>
        <taxon>Viruses</taxon>
        <taxon>Duplodnaviria</taxon>
        <taxon>Heunggongvirae</taxon>
        <taxon>Uroviricota</taxon>
        <taxon>Caudoviricetes</taxon>
        <taxon>Taranisvirus</taxon>
        <taxon>Taranisvirus taranis</taxon>
    </lineage>
</organism>
<reference evidence="1 2" key="1">
    <citation type="submission" date="2017-12" db="EMBL/GenBank/DDBJ databases">
        <title>Phages infecting Faecalibacterium prausnitzii belong to novel viral genera that help decipher intestinal viromes.</title>
        <authorList>
            <person name="Petit M.-A."/>
            <person name="De Paepe M."/>
            <person name="Benevides L."/>
            <person name="Langella P."/>
        </authorList>
    </citation>
    <scope>NUCLEOTIDE SEQUENCE [LARGE SCALE GENOMIC DNA]</scope>
</reference>
<dbReference type="GeneID" id="54987826"/>
<accession>A0A2K9V470</accession>
<dbReference type="EMBL" id="MG711467">
    <property type="protein sequence ID" value="AUV56862.1"/>
    <property type="molecule type" value="Genomic_DNA"/>
</dbReference>
<dbReference type="KEGG" id="vg:54987826"/>
<dbReference type="InterPro" id="IPR037026">
    <property type="entry name" value="Vgr_OB-fold_dom_sf"/>
</dbReference>
<name>A0A2K9V470_9CAUD</name>
<sequence>MNTAVDVRLGKVTDVNKEKRLVRCKFEDTGITSGWLPVMQHYKAIVYTESAGEHNHQYIHPSPYNLEIKTTMDGSRQIWDEEEKVIGADNSTNHQHKSHVVWWLPAIDDTVVCLYLPCFNADGFVLGGIYP</sequence>
<protein>
    <submittedName>
        <fullName evidence="1">Baseplate protein</fullName>
    </submittedName>
</protein>
<evidence type="ECO:0000313" key="2">
    <source>
        <dbReference type="Proteomes" id="UP000241620"/>
    </source>
</evidence>
<dbReference type="RefSeq" id="YP_009797412.1">
    <property type="nucleotide sequence ID" value="NC_047914.1"/>
</dbReference>
<proteinExistence type="predicted"/>